<feature type="chain" id="PRO_5044999093" description="Carboxylic ester hydrolase" evidence="5">
    <location>
        <begin position="21"/>
        <end position="586"/>
    </location>
</feature>
<feature type="signal peptide" evidence="5">
    <location>
        <begin position="1"/>
        <end position="20"/>
    </location>
</feature>
<keyword evidence="5" id="KW-0732">Signal</keyword>
<dbReference type="EC" id="3.1.1.-" evidence="5"/>
<evidence type="ECO:0000313" key="7">
    <source>
        <dbReference type="EMBL" id="CAL8114272.1"/>
    </source>
</evidence>
<dbReference type="InterPro" id="IPR019826">
    <property type="entry name" value="Carboxylesterase_B_AS"/>
</dbReference>
<dbReference type="InterPro" id="IPR002018">
    <property type="entry name" value="CarbesteraseB"/>
</dbReference>
<gene>
    <name evidence="7" type="ORF">ODALV1_LOCUS16391</name>
</gene>
<dbReference type="Pfam" id="PF00135">
    <property type="entry name" value="COesterase"/>
    <property type="match status" value="1"/>
</dbReference>
<dbReference type="SUPFAM" id="SSF53474">
    <property type="entry name" value="alpha/beta-Hydrolases"/>
    <property type="match status" value="1"/>
</dbReference>
<evidence type="ECO:0000256" key="2">
    <source>
        <dbReference type="ARBA" id="ARBA00022487"/>
    </source>
</evidence>
<keyword evidence="8" id="KW-1185">Reference proteome</keyword>
<evidence type="ECO:0000256" key="3">
    <source>
        <dbReference type="ARBA" id="ARBA00022801"/>
    </source>
</evidence>
<dbReference type="InterPro" id="IPR029058">
    <property type="entry name" value="AB_hydrolase_fold"/>
</dbReference>
<feature type="domain" description="Carboxylesterase type B" evidence="6">
    <location>
        <begin position="49"/>
        <end position="566"/>
    </location>
</feature>
<proteinExistence type="inferred from homology"/>
<name>A0ABP1R097_9HEXA</name>
<comment type="similarity">
    <text evidence="1 5">Belongs to the type-B carboxylesterase/lipase family.</text>
</comment>
<dbReference type="InterPro" id="IPR050309">
    <property type="entry name" value="Type-B_Carboxylest/Lipase"/>
</dbReference>
<protein>
    <recommendedName>
        <fullName evidence="5">Carboxylic ester hydrolase</fullName>
        <ecNumber evidence="5">3.1.1.-</ecNumber>
    </recommendedName>
</protein>
<keyword evidence="2" id="KW-0719">Serine esterase</keyword>
<evidence type="ECO:0000256" key="1">
    <source>
        <dbReference type="ARBA" id="ARBA00005964"/>
    </source>
</evidence>
<evidence type="ECO:0000256" key="5">
    <source>
        <dbReference type="RuleBase" id="RU361235"/>
    </source>
</evidence>
<comment type="caution">
    <text evidence="7">The sequence shown here is derived from an EMBL/GenBank/DDBJ whole genome shotgun (WGS) entry which is preliminary data.</text>
</comment>
<dbReference type="PANTHER" id="PTHR11559">
    <property type="entry name" value="CARBOXYLESTERASE"/>
    <property type="match status" value="1"/>
</dbReference>
<keyword evidence="4" id="KW-0325">Glycoprotein</keyword>
<dbReference type="EMBL" id="CAXLJM020000049">
    <property type="protein sequence ID" value="CAL8114272.1"/>
    <property type="molecule type" value="Genomic_DNA"/>
</dbReference>
<evidence type="ECO:0000259" key="6">
    <source>
        <dbReference type="Pfam" id="PF00135"/>
    </source>
</evidence>
<evidence type="ECO:0000256" key="4">
    <source>
        <dbReference type="ARBA" id="ARBA00023180"/>
    </source>
</evidence>
<accession>A0ABP1R097</accession>
<dbReference type="Gene3D" id="3.40.50.1820">
    <property type="entry name" value="alpha/beta hydrolase"/>
    <property type="match status" value="1"/>
</dbReference>
<reference evidence="7 8" key="1">
    <citation type="submission" date="2024-08" db="EMBL/GenBank/DDBJ databases">
        <authorList>
            <person name="Cucini C."/>
            <person name="Frati F."/>
        </authorList>
    </citation>
    <scope>NUCLEOTIDE SEQUENCE [LARGE SCALE GENOMIC DNA]</scope>
</reference>
<dbReference type="PROSITE" id="PS00122">
    <property type="entry name" value="CARBOXYLESTERASE_B_1"/>
    <property type="match status" value="1"/>
</dbReference>
<keyword evidence="3 5" id="KW-0378">Hydrolase</keyword>
<dbReference type="Proteomes" id="UP001642540">
    <property type="component" value="Unassembled WGS sequence"/>
</dbReference>
<evidence type="ECO:0000313" key="8">
    <source>
        <dbReference type="Proteomes" id="UP001642540"/>
    </source>
</evidence>
<sequence>MLFTAVYLANLLCTFYNCQYLRPAPVTLIGNSPVEQLTDRVGRSYDAPDPIVNTTNGMVEGYFMGVFNRKIYSFEGIPFAENPVPRFSDPIPKRPWSGVRQAKKISTECLQFNLPRFFRVLGQEDCLQLNIYTPQIPSGDYNPKFAVMVFIHGGSFIIGRAADFGPSYLMQENIVLVTINYRVGVLGFLSTGDEEGLGNWGLKDQALAIKWVHDNIANFGGDPTKITISGQSAGAACVHLHMISSTNVAKGLYRSAISFSGSAAHHWALQTPQQARKVTHHFAKRLGCPTNDGSKALLDCLRRVEPNFLVASQNNLIEYFGFPAVLFAPVIEQNVTGAFITESAESAYANGNVAKIPFLCTNTAEEGEYVLMIMKNALALGHLIRNWGIRAPLILDIRDYVENPEQVISEIRDVYLRDVPPQYRIAVLDSNVKRYAKIGTDRYFTLGNRRALKLHGEVAPTYSYIFKFKSHVGIASFLSTDYKNWGASHGEDMTILFNNTAFSPPLKPDEKVYEMSKMLISLIANFVTHNIPYYTSQNGTFVEVWKPIGDPDRPMFLEISSDGAQMVSDPMYGTEELNIWSKFGIK</sequence>
<organism evidence="7 8">
    <name type="scientific">Orchesella dallaii</name>
    <dbReference type="NCBI Taxonomy" id="48710"/>
    <lineage>
        <taxon>Eukaryota</taxon>
        <taxon>Metazoa</taxon>
        <taxon>Ecdysozoa</taxon>
        <taxon>Arthropoda</taxon>
        <taxon>Hexapoda</taxon>
        <taxon>Collembola</taxon>
        <taxon>Entomobryomorpha</taxon>
        <taxon>Entomobryoidea</taxon>
        <taxon>Orchesellidae</taxon>
        <taxon>Orchesellinae</taxon>
        <taxon>Orchesella</taxon>
    </lineage>
</organism>